<dbReference type="InterPro" id="IPR036179">
    <property type="entry name" value="Ig-like_dom_sf"/>
</dbReference>
<organism evidence="4 5">
    <name type="scientific">Xyrichtys novacula</name>
    <name type="common">Pearly razorfish</name>
    <name type="synonym">Hemipteronotus novacula</name>
    <dbReference type="NCBI Taxonomy" id="13765"/>
    <lineage>
        <taxon>Eukaryota</taxon>
        <taxon>Metazoa</taxon>
        <taxon>Chordata</taxon>
        <taxon>Craniata</taxon>
        <taxon>Vertebrata</taxon>
        <taxon>Euteleostomi</taxon>
        <taxon>Actinopterygii</taxon>
        <taxon>Neopterygii</taxon>
        <taxon>Teleostei</taxon>
        <taxon>Neoteleostei</taxon>
        <taxon>Acanthomorphata</taxon>
        <taxon>Eupercaria</taxon>
        <taxon>Labriformes</taxon>
        <taxon>Labridae</taxon>
        <taxon>Xyrichtys</taxon>
    </lineage>
</organism>
<gene>
    <name evidence="4" type="ORF">XNOV1_A016831</name>
</gene>
<protein>
    <submittedName>
        <fullName evidence="4">Uncharacterized protein LOC121529214 isoform X1</fullName>
    </submittedName>
</protein>
<dbReference type="GO" id="GO:0038023">
    <property type="term" value="F:signaling receptor activity"/>
    <property type="evidence" value="ECO:0007669"/>
    <property type="project" value="InterPro"/>
</dbReference>
<proteinExistence type="predicted"/>
<dbReference type="Proteomes" id="UP001178508">
    <property type="component" value="Chromosome 16"/>
</dbReference>
<accession>A0AAV1GST8</accession>
<evidence type="ECO:0000256" key="2">
    <source>
        <dbReference type="SAM" id="SignalP"/>
    </source>
</evidence>
<evidence type="ECO:0000256" key="1">
    <source>
        <dbReference type="SAM" id="Phobius"/>
    </source>
</evidence>
<keyword evidence="1" id="KW-1133">Transmembrane helix</keyword>
<dbReference type="PANTHER" id="PTHR15343:SF0">
    <property type="entry name" value="T-CELL ANTIGEN CD7"/>
    <property type="match status" value="1"/>
</dbReference>
<dbReference type="InterPro" id="IPR013106">
    <property type="entry name" value="Ig_V-set"/>
</dbReference>
<evidence type="ECO:0000313" key="5">
    <source>
        <dbReference type="Proteomes" id="UP001178508"/>
    </source>
</evidence>
<dbReference type="InterPro" id="IPR003599">
    <property type="entry name" value="Ig_sub"/>
</dbReference>
<evidence type="ECO:0000313" key="4">
    <source>
        <dbReference type="EMBL" id="CAJ1076573.1"/>
    </source>
</evidence>
<sequence>MSAVYFQLLTIFCFCCTALTDSGNNGVVLRDVGGSITIQCRFTRLDQESLSLRKGLDEFQIFHHNTVSRKTTTAGGFKERLQVHGDFPNMDILIKNLTSNDTGPYWCRYEKIDIRAPQPIKTKGQGSVLLVVTDTDTTCETSDKNLILISVVISAVLLLGILLALFIWIIKTKTQCNTVKPQRINNNDVYEDMRGTGRR</sequence>
<keyword evidence="1" id="KW-0812">Transmembrane</keyword>
<dbReference type="GO" id="GO:0016020">
    <property type="term" value="C:membrane"/>
    <property type="evidence" value="ECO:0007669"/>
    <property type="project" value="InterPro"/>
</dbReference>
<dbReference type="InterPro" id="IPR039090">
    <property type="entry name" value="CD7"/>
</dbReference>
<feature type="transmembrane region" description="Helical" evidence="1">
    <location>
        <begin position="146"/>
        <end position="170"/>
    </location>
</feature>
<keyword evidence="1" id="KW-0472">Membrane</keyword>
<dbReference type="GO" id="GO:0002250">
    <property type="term" value="P:adaptive immune response"/>
    <property type="evidence" value="ECO:0007669"/>
    <property type="project" value="InterPro"/>
</dbReference>
<dbReference type="SUPFAM" id="SSF48726">
    <property type="entry name" value="Immunoglobulin"/>
    <property type="match status" value="1"/>
</dbReference>
<evidence type="ECO:0000259" key="3">
    <source>
        <dbReference type="SMART" id="SM00409"/>
    </source>
</evidence>
<feature type="signal peptide" evidence="2">
    <location>
        <begin position="1"/>
        <end position="22"/>
    </location>
</feature>
<dbReference type="PANTHER" id="PTHR15343">
    <property type="entry name" value="CD7"/>
    <property type="match status" value="1"/>
</dbReference>
<keyword evidence="2" id="KW-0732">Signal</keyword>
<feature type="chain" id="PRO_5043404517" evidence="2">
    <location>
        <begin position="23"/>
        <end position="199"/>
    </location>
</feature>
<reference evidence="4" key="1">
    <citation type="submission" date="2023-08" db="EMBL/GenBank/DDBJ databases">
        <authorList>
            <person name="Alioto T."/>
            <person name="Alioto T."/>
            <person name="Gomez Garrido J."/>
        </authorList>
    </citation>
    <scope>NUCLEOTIDE SEQUENCE</scope>
</reference>
<keyword evidence="5" id="KW-1185">Reference proteome</keyword>
<dbReference type="Gene3D" id="2.60.40.10">
    <property type="entry name" value="Immunoglobulins"/>
    <property type="match status" value="1"/>
</dbReference>
<dbReference type="Pfam" id="PF07686">
    <property type="entry name" value="V-set"/>
    <property type="match status" value="1"/>
</dbReference>
<feature type="domain" description="Immunoglobulin" evidence="3">
    <location>
        <begin position="25"/>
        <end position="133"/>
    </location>
</feature>
<dbReference type="InterPro" id="IPR013783">
    <property type="entry name" value="Ig-like_fold"/>
</dbReference>
<dbReference type="SMART" id="SM00409">
    <property type="entry name" value="IG"/>
    <property type="match status" value="1"/>
</dbReference>
<dbReference type="EMBL" id="OY660879">
    <property type="protein sequence ID" value="CAJ1076573.1"/>
    <property type="molecule type" value="Genomic_DNA"/>
</dbReference>
<name>A0AAV1GST8_XYRNO</name>
<dbReference type="AlphaFoldDB" id="A0AAV1GST8"/>